<accession>A0ABM8FLY1</accession>
<feature type="signal peptide" evidence="1">
    <location>
        <begin position="1"/>
        <end position="20"/>
    </location>
</feature>
<dbReference type="InterPro" id="IPR023614">
    <property type="entry name" value="Porin_dom_sf"/>
</dbReference>
<feature type="chain" id="PRO_5045468741" evidence="1">
    <location>
        <begin position="21"/>
        <end position="407"/>
    </location>
</feature>
<sequence length="407" mass="43572">MKFAKLSLAAIMAMGISAFADVKVSGDVKVYYGTNDADKWDGVLGNAQTTPPSTHTPSDASLFGQDNSYANAAVSIDAETELADSIKAKVGFTMLETMGLESSIVSDVWAGSKVGSQMWFDEANLQGTVFDKTAVIFGRQYLDTPMVFSERWNIAANSYDAAVVADSHLEKTTLVAAWVMRSNVNGGATVATDDRFGGQPFTTFGDNGAYAFGAVTTAIPMTTAQAWYYAVDSVATAYWLQADVTPDIDSDMKLEIGVQFAGTALSHKINDDATVWAAKVGVNVAGFDISGAYSSADKGDLGFTNVGGAQSKLYTEAWWNYGYVSAPDTDAYNVSISYMAEGIAKLGAYYTATDSNDRGEDLTEFTLTADKSFGAFDAALAYIYTDAENQNNDDAFNTVQVYLTYNF</sequence>
<dbReference type="Proteomes" id="UP001321445">
    <property type="component" value="Chromosome"/>
</dbReference>
<evidence type="ECO:0000256" key="1">
    <source>
        <dbReference type="SAM" id="SignalP"/>
    </source>
</evidence>
<keyword evidence="1" id="KW-0732">Signal</keyword>
<organism evidence="2 3">
    <name type="scientific">Hydrogenimonas cancrithermarum</name>
    <dbReference type="NCBI Taxonomy" id="2993563"/>
    <lineage>
        <taxon>Bacteria</taxon>
        <taxon>Pseudomonadati</taxon>
        <taxon>Campylobacterota</taxon>
        <taxon>Epsilonproteobacteria</taxon>
        <taxon>Campylobacterales</taxon>
        <taxon>Hydrogenimonadaceae</taxon>
        <taxon>Hydrogenimonas</taxon>
    </lineage>
</organism>
<gene>
    <name evidence="2" type="ORF">HCR_10260</name>
</gene>
<proteinExistence type="predicted"/>
<keyword evidence="3" id="KW-1185">Reference proteome</keyword>
<dbReference type="EMBL" id="AP027370">
    <property type="protein sequence ID" value="BDY12714.1"/>
    <property type="molecule type" value="Genomic_DNA"/>
</dbReference>
<evidence type="ECO:0000313" key="3">
    <source>
        <dbReference type="Proteomes" id="UP001321445"/>
    </source>
</evidence>
<protein>
    <submittedName>
        <fullName evidence="2">Uncharacterized protein</fullName>
    </submittedName>
</protein>
<dbReference type="RefSeq" id="WP_286337895.1">
    <property type="nucleotide sequence ID" value="NZ_AP027370.1"/>
</dbReference>
<dbReference type="SUPFAM" id="SSF56935">
    <property type="entry name" value="Porins"/>
    <property type="match status" value="1"/>
</dbReference>
<evidence type="ECO:0000313" key="2">
    <source>
        <dbReference type="EMBL" id="BDY12714.1"/>
    </source>
</evidence>
<dbReference type="Gene3D" id="2.40.160.10">
    <property type="entry name" value="Porin"/>
    <property type="match status" value="1"/>
</dbReference>
<name>A0ABM8FLY1_9BACT</name>
<reference evidence="2 3" key="1">
    <citation type="submission" date="2023-03" db="EMBL/GenBank/DDBJ databases">
        <title>Description of Hydrogenimonas sp. ISO32.</title>
        <authorList>
            <person name="Mino S."/>
            <person name="Fukazawa S."/>
            <person name="Sawabe T."/>
        </authorList>
    </citation>
    <scope>NUCLEOTIDE SEQUENCE [LARGE SCALE GENOMIC DNA]</scope>
    <source>
        <strain evidence="2 3">ISO32</strain>
    </source>
</reference>